<feature type="transmembrane region" description="Helical" evidence="6">
    <location>
        <begin position="284"/>
        <end position="307"/>
    </location>
</feature>
<keyword evidence="8" id="KW-1185">Reference proteome</keyword>
<keyword evidence="5 6" id="KW-0472">Membrane</keyword>
<feature type="transmembrane region" description="Helical" evidence="6">
    <location>
        <begin position="115"/>
        <end position="133"/>
    </location>
</feature>
<dbReference type="GO" id="GO:0005886">
    <property type="term" value="C:plasma membrane"/>
    <property type="evidence" value="ECO:0007669"/>
    <property type="project" value="UniProtKB-SubCell"/>
</dbReference>
<evidence type="ECO:0000256" key="2">
    <source>
        <dbReference type="ARBA" id="ARBA00022475"/>
    </source>
</evidence>
<evidence type="ECO:0000256" key="5">
    <source>
        <dbReference type="ARBA" id="ARBA00023136"/>
    </source>
</evidence>
<feature type="transmembrane region" description="Helical" evidence="6">
    <location>
        <begin position="72"/>
        <end position="94"/>
    </location>
</feature>
<feature type="transmembrane region" description="Helical" evidence="6">
    <location>
        <begin position="37"/>
        <end position="60"/>
    </location>
</feature>
<keyword evidence="3 6" id="KW-0812">Transmembrane</keyword>
<evidence type="ECO:0008006" key="9">
    <source>
        <dbReference type="Google" id="ProtNLM"/>
    </source>
</evidence>
<keyword evidence="4 6" id="KW-1133">Transmembrane helix</keyword>
<dbReference type="Proteomes" id="UP000006860">
    <property type="component" value="Chromosome"/>
</dbReference>
<feature type="transmembrane region" description="Helical" evidence="6">
    <location>
        <begin position="145"/>
        <end position="164"/>
    </location>
</feature>
<reference evidence="8" key="1">
    <citation type="submission" date="2011-02" db="EMBL/GenBank/DDBJ databases">
        <title>The complete genome of Planctomyces brasiliensis DSM 5305.</title>
        <authorList>
            <person name="Lucas S."/>
            <person name="Copeland A."/>
            <person name="Lapidus A."/>
            <person name="Bruce D."/>
            <person name="Goodwin L."/>
            <person name="Pitluck S."/>
            <person name="Kyrpides N."/>
            <person name="Mavromatis K."/>
            <person name="Pagani I."/>
            <person name="Ivanova N."/>
            <person name="Ovchinnikova G."/>
            <person name="Lu M."/>
            <person name="Detter J.C."/>
            <person name="Han C."/>
            <person name="Land M."/>
            <person name="Hauser L."/>
            <person name="Markowitz V."/>
            <person name="Cheng J.-F."/>
            <person name="Hugenholtz P."/>
            <person name="Woyke T."/>
            <person name="Wu D."/>
            <person name="Tindall B."/>
            <person name="Pomrenke H.G."/>
            <person name="Brambilla E."/>
            <person name="Klenk H.-P."/>
            <person name="Eisen J.A."/>
        </authorList>
    </citation>
    <scope>NUCLEOTIDE SEQUENCE [LARGE SCALE GENOMIC DNA]</scope>
    <source>
        <strain evidence="8">ATCC 49424 / DSM 5305 / JCM 21570 / NBRC 103401 / IFAM 1448</strain>
    </source>
</reference>
<dbReference type="eggNOG" id="COG0392">
    <property type="taxonomic scope" value="Bacteria"/>
</dbReference>
<evidence type="ECO:0000256" key="4">
    <source>
        <dbReference type="ARBA" id="ARBA00022989"/>
    </source>
</evidence>
<dbReference type="AlphaFoldDB" id="F0SKY5"/>
<evidence type="ECO:0000313" key="8">
    <source>
        <dbReference type="Proteomes" id="UP000006860"/>
    </source>
</evidence>
<dbReference type="HOGENOM" id="CLU_048072_3_1_0"/>
<sequence>MIGTLVTVGCLYWAVKDINWGEVGSSFSRARYSTIPFYLLLLFAFYWLKALRWTILLAPVKAIPPSQLGGPMMVGFMGNNVLPAHLGELFRVLLVAREQRVSFAGVFSSVAIERLFDIFAVLLLVAVGLVGVRDLPASFEKSFQAVGLMAVIAVIGLVAGLIWLKHAIALAKAMIVRLPVPAMRKDQLQRMVDSAAVATGAVKDGNLLVMVVVNSLVQWSCNCVMIYISLWSFGIQVPLTATFILLGVLVFAVTIPSTPGFFGAIQLAFVKTLALFGVAESDAFAASIYYHLLQYLAVTGVGLVCLWRSGATLTGLQHDAEELENQAGEQEATDIPAN</sequence>
<evidence type="ECO:0000256" key="6">
    <source>
        <dbReference type="SAM" id="Phobius"/>
    </source>
</evidence>
<dbReference type="KEGG" id="pbs:Plabr_2236"/>
<accession>F0SKY5</accession>
<dbReference type="EMBL" id="CP002546">
    <property type="protein sequence ID" value="ADY59838.1"/>
    <property type="molecule type" value="Genomic_DNA"/>
</dbReference>
<dbReference type="PANTHER" id="PTHR39087:SF2">
    <property type="entry name" value="UPF0104 MEMBRANE PROTEIN MJ1595"/>
    <property type="match status" value="1"/>
</dbReference>
<name>F0SKY5_RUBBR</name>
<evidence type="ECO:0000256" key="3">
    <source>
        <dbReference type="ARBA" id="ARBA00022692"/>
    </source>
</evidence>
<protein>
    <recommendedName>
        <fullName evidence="9">Lysylphosphatidylglycerol synthetase/UPF0104</fullName>
    </recommendedName>
</protein>
<gene>
    <name evidence="7" type="ordered locus">Plabr_2236</name>
</gene>
<keyword evidence="2" id="KW-1003">Cell membrane</keyword>
<evidence type="ECO:0000256" key="1">
    <source>
        <dbReference type="ARBA" id="ARBA00004651"/>
    </source>
</evidence>
<dbReference type="STRING" id="756272.Plabr_2236"/>
<dbReference type="RefSeq" id="WP_013628562.1">
    <property type="nucleotide sequence ID" value="NC_015174.1"/>
</dbReference>
<proteinExistence type="predicted"/>
<dbReference type="NCBIfam" id="TIGR00374">
    <property type="entry name" value="flippase-like domain"/>
    <property type="match status" value="1"/>
</dbReference>
<comment type="subcellular location">
    <subcellularLocation>
        <location evidence="1">Cell membrane</location>
        <topology evidence="1">Multi-pass membrane protein</topology>
    </subcellularLocation>
</comment>
<dbReference type="PANTHER" id="PTHR39087">
    <property type="entry name" value="UPF0104 MEMBRANE PROTEIN MJ1595"/>
    <property type="match status" value="1"/>
</dbReference>
<organism evidence="7 8">
    <name type="scientific">Rubinisphaera brasiliensis (strain ATCC 49424 / DSM 5305 / JCM 21570 / IAM 15109 / NBRC 103401 / IFAM 1448)</name>
    <name type="common">Planctomyces brasiliensis</name>
    <dbReference type="NCBI Taxonomy" id="756272"/>
    <lineage>
        <taxon>Bacteria</taxon>
        <taxon>Pseudomonadati</taxon>
        <taxon>Planctomycetota</taxon>
        <taxon>Planctomycetia</taxon>
        <taxon>Planctomycetales</taxon>
        <taxon>Planctomycetaceae</taxon>
        <taxon>Rubinisphaera</taxon>
    </lineage>
</organism>
<evidence type="ECO:0000313" key="7">
    <source>
        <dbReference type="EMBL" id="ADY59838.1"/>
    </source>
</evidence>
<dbReference type="Pfam" id="PF03706">
    <property type="entry name" value="LPG_synthase_TM"/>
    <property type="match status" value="1"/>
</dbReference>
<dbReference type="InterPro" id="IPR022791">
    <property type="entry name" value="L-PG_synthase/AglD"/>
</dbReference>